<dbReference type="InterPro" id="IPR036779">
    <property type="entry name" value="LysM_dom_sf"/>
</dbReference>
<sequence>MTLLIAACAPQPVKPPPAPPEPPASEPVAPPPEPPPPPPPTPAQQVQAQKMAMSSIDMLEAGQEDQARAELQRALALDPANKLANSLMRQITGDPVAMLGRESFAYTVRPNDTLSRIAGRFMGDIYSFYILARYNDIKVPRQVAGGQVLRVPGKAPPPGSLDPAPPRTPARGADKTPPPVAQPPVATPTPPVATPPAPPPAVELSPAERAMKNGEANEKAGRLDRALDDYRRAAATDHPGAQAKVDAVRKRLMDRYTVQARTSFAKQDLAGSIRAWDNVLELDPNNEVAKLERQKAIQLKQRMDQLK</sequence>
<feature type="region of interest" description="Disordered" evidence="1">
    <location>
        <begin position="149"/>
        <end position="204"/>
    </location>
</feature>
<dbReference type="Proteomes" id="UP001064933">
    <property type="component" value="Chromosome"/>
</dbReference>
<dbReference type="EMBL" id="CP104562">
    <property type="protein sequence ID" value="UXH80665.1"/>
    <property type="molecule type" value="Genomic_DNA"/>
</dbReference>
<dbReference type="Gene3D" id="3.10.350.10">
    <property type="entry name" value="LysM domain"/>
    <property type="match status" value="1"/>
</dbReference>
<dbReference type="InterPro" id="IPR011990">
    <property type="entry name" value="TPR-like_helical_dom_sf"/>
</dbReference>
<dbReference type="Pfam" id="PF01476">
    <property type="entry name" value="LysM"/>
    <property type="match status" value="1"/>
</dbReference>
<evidence type="ECO:0000259" key="2">
    <source>
        <dbReference type="PROSITE" id="PS51782"/>
    </source>
</evidence>
<accession>A0ABY6B666</accession>
<dbReference type="PROSITE" id="PS51782">
    <property type="entry name" value="LYSM"/>
    <property type="match status" value="1"/>
</dbReference>
<feature type="domain" description="LysM" evidence="2">
    <location>
        <begin position="104"/>
        <end position="151"/>
    </location>
</feature>
<dbReference type="RefSeq" id="WP_261760482.1">
    <property type="nucleotide sequence ID" value="NZ_CP104562.2"/>
</dbReference>
<evidence type="ECO:0000313" key="3">
    <source>
        <dbReference type="EMBL" id="UXH80665.1"/>
    </source>
</evidence>
<evidence type="ECO:0000256" key="1">
    <source>
        <dbReference type="SAM" id="MobiDB-lite"/>
    </source>
</evidence>
<name>A0ABY6B666_9BURK</name>
<feature type="region of interest" description="Disordered" evidence="1">
    <location>
        <begin position="1"/>
        <end position="51"/>
    </location>
</feature>
<reference evidence="3" key="1">
    <citation type="submission" date="2022-10" db="EMBL/GenBank/DDBJ databases">
        <title>Characterization and whole genome sequencing of a new Roseateles species, isolated from fresh water.</title>
        <authorList>
            <person name="Guliayeva D.Y."/>
            <person name="Akhremchuk A.E."/>
            <person name="Sikolenko M.A."/>
            <person name="Valentovich L.N."/>
            <person name="Sidarenka A.V."/>
        </authorList>
    </citation>
    <scope>NUCLEOTIDE SEQUENCE</scope>
    <source>
        <strain evidence="3">BIM B-1768</strain>
    </source>
</reference>
<dbReference type="Gene3D" id="1.25.40.10">
    <property type="entry name" value="Tetratricopeptide repeat domain"/>
    <property type="match status" value="1"/>
</dbReference>
<dbReference type="SMART" id="SM00257">
    <property type="entry name" value="LysM"/>
    <property type="match status" value="1"/>
</dbReference>
<gene>
    <name evidence="3" type="ORF">N4261_12630</name>
</gene>
<evidence type="ECO:0000313" key="4">
    <source>
        <dbReference type="Proteomes" id="UP001064933"/>
    </source>
</evidence>
<protein>
    <submittedName>
        <fullName evidence="3">LysM peptidoglycan-binding domain-containing protein</fullName>
    </submittedName>
</protein>
<dbReference type="InterPro" id="IPR018392">
    <property type="entry name" value="LysM"/>
</dbReference>
<feature type="compositionally biased region" description="Pro residues" evidence="1">
    <location>
        <begin position="176"/>
        <end position="201"/>
    </location>
</feature>
<feature type="compositionally biased region" description="Pro residues" evidence="1">
    <location>
        <begin position="154"/>
        <end position="168"/>
    </location>
</feature>
<keyword evidence="4" id="KW-1185">Reference proteome</keyword>
<dbReference type="CDD" id="cd00118">
    <property type="entry name" value="LysM"/>
    <property type="match status" value="1"/>
</dbReference>
<feature type="compositionally biased region" description="Low complexity" evidence="1">
    <location>
        <begin position="1"/>
        <end position="11"/>
    </location>
</feature>
<feature type="compositionally biased region" description="Pro residues" evidence="1">
    <location>
        <begin position="12"/>
        <end position="42"/>
    </location>
</feature>
<dbReference type="SUPFAM" id="SSF54106">
    <property type="entry name" value="LysM domain"/>
    <property type="match status" value="1"/>
</dbReference>
<dbReference type="SUPFAM" id="SSF48452">
    <property type="entry name" value="TPR-like"/>
    <property type="match status" value="1"/>
</dbReference>
<organism evidence="3 4">
    <name type="scientific">Roseateles amylovorans</name>
    <dbReference type="NCBI Taxonomy" id="2978473"/>
    <lineage>
        <taxon>Bacteria</taxon>
        <taxon>Pseudomonadati</taxon>
        <taxon>Pseudomonadota</taxon>
        <taxon>Betaproteobacteria</taxon>
        <taxon>Burkholderiales</taxon>
        <taxon>Sphaerotilaceae</taxon>
        <taxon>Roseateles</taxon>
    </lineage>
</organism>
<proteinExistence type="predicted"/>